<reference evidence="2" key="2">
    <citation type="journal article" date="2017" name="J. Anim. Genet.">
        <title>Multiple reference genome sequences of hot pepper reveal the massive evolution of plant disease resistance genes by retroduplication.</title>
        <authorList>
            <person name="Kim S."/>
            <person name="Park J."/>
            <person name="Yeom S.-I."/>
            <person name="Kim Y.-M."/>
            <person name="Seo E."/>
            <person name="Kim K.-T."/>
            <person name="Kim M.-S."/>
            <person name="Lee J.M."/>
            <person name="Cheong K."/>
            <person name="Shin H.-S."/>
            <person name="Kim S.-B."/>
            <person name="Han K."/>
            <person name="Lee J."/>
            <person name="Park M."/>
            <person name="Lee H.-A."/>
            <person name="Lee H.-Y."/>
            <person name="Lee Y."/>
            <person name="Oh S."/>
            <person name="Lee J.H."/>
            <person name="Choi E."/>
            <person name="Choi E."/>
            <person name="Lee S.E."/>
            <person name="Jeon J."/>
            <person name="Kim H."/>
            <person name="Choi G."/>
            <person name="Song H."/>
            <person name="Lee J."/>
            <person name="Lee S.-C."/>
            <person name="Kwon J.-K."/>
            <person name="Lee H.-Y."/>
            <person name="Koo N."/>
            <person name="Hong Y."/>
            <person name="Kim R.W."/>
            <person name="Kang W.-H."/>
            <person name="Huh J.H."/>
            <person name="Kang B.-C."/>
            <person name="Yang T.-J."/>
            <person name="Lee Y.-H."/>
            <person name="Bennetzen J.L."/>
            <person name="Choi D."/>
        </authorList>
    </citation>
    <scope>NUCLEOTIDE SEQUENCE [LARGE SCALE GENOMIC DNA]</scope>
    <source>
        <strain evidence="2">cv. PBC81</strain>
    </source>
</reference>
<evidence type="ECO:0008006" key="3">
    <source>
        <dbReference type="Google" id="ProtNLM"/>
    </source>
</evidence>
<evidence type="ECO:0000313" key="1">
    <source>
        <dbReference type="EMBL" id="PHT60093.1"/>
    </source>
</evidence>
<reference evidence="1 2" key="1">
    <citation type="journal article" date="2017" name="Genome Biol.">
        <title>New reference genome sequences of hot pepper reveal the massive evolution of plant disease-resistance genes by retroduplication.</title>
        <authorList>
            <person name="Kim S."/>
            <person name="Park J."/>
            <person name="Yeom S.I."/>
            <person name="Kim Y.M."/>
            <person name="Seo E."/>
            <person name="Kim K.T."/>
            <person name="Kim M.S."/>
            <person name="Lee J.M."/>
            <person name="Cheong K."/>
            <person name="Shin H.S."/>
            <person name="Kim S.B."/>
            <person name="Han K."/>
            <person name="Lee J."/>
            <person name="Park M."/>
            <person name="Lee H.A."/>
            <person name="Lee H.Y."/>
            <person name="Lee Y."/>
            <person name="Oh S."/>
            <person name="Lee J.H."/>
            <person name="Choi E."/>
            <person name="Choi E."/>
            <person name="Lee S.E."/>
            <person name="Jeon J."/>
            <person name="Kim H."/>
            <person name="Choi G."/>
            <person name="Song H."/>
            <person name="Lee J."/>
            <person name="Lee S.C."/>
            <person name="Kwon J.K."/>
            <person name="Lee H.Y."/>
            <person name="Koo N."/>
            <person name="Hong Y."/>
            <person name="Kim R.W."/>
            <person name="Kang W.H."/>
            <person name="Huh J.H."/>
            <person name="Kang B.C."/>
            <person name="Yang T.J."/>
            <person name="Lee Y.H."/>
            <person name="Bennetzen J.L."/>
            <person name="Choi D."/>
        </authorList>
    </citation>
    <scope>NUCLEOTIDE SEQUENCE [LARGE SCALE GENOMIC DNA]</scope>
    <source>
        <strain evidence="2">cv. PBC81</strain>
    </source>
</reference>
<dbReference type="PANTHER" id="PTHR16027">
    <property type="entry name" value="DILUTE DOMAIN-CONTAINING PROTEIN YPR089W"/>
    <property type="match status" value="1"/>
</dbReference>
<organism evidence="1 2">
    <name type="scientific">Capsicum baccatum</name>
    <name type="common">Peruvian pepper</name>
    <dbReference type="NCBI Taxonomy" id="33114"/>
    <lineage>
        <taxon>Eukaryota</taxon>
        <taxon>Viridiplantae</taxon>
        <taxon>Streptophyta</taxon>
        <taxon>Embryophyta</taxon>
        <taxon>Tracheophyta</taxon>
        <taxon>Spermatophyta</taxon>
        <taxon>Magnoliopsida</taxon>
        <taxon>eudicotyledons</taxon>
        <taxon>Gunneridae</taxon>
        <taxon>Pentapetalae</taxon>
        <taxon>asterids</taxon>
        <taxon>lamiids</taxon>
        <taxon>Solanales</taxon>
        <taxon>Solanaceae</taxon>
        <taxon>Solanoideae</taxon>
        <taxon>Capsiceae</taxon>
        <taxon>Capsicum</taxon>
    </lineage>
</organism>
<keyword evidence="2" id="KW-1185">Reference proteome</keyword>
<gene>
    <name evidence="1" type="ORF">CQW23_02456</name>
</gene>
<dbReference type="Proteomes" id="UP000224567">
    <property type="component" value="Unassembled WGS sequence"/>
</dbReference>
<dbReference type="InterPro" id="IPR052072">
    <property type="entry name" value="Vascular_dev_regulator"/>
</dbReference>
<dbReference type="EMBL" id="MLFT02000001">
    <property type="protein sequence ID" value="PHT60093.1"/>
    <property type="molecule type" value="Genomic_DNA"/>
</dbReference>
<sequence>MLSIAQIYRIGTMFWDDKYGAHGLSPEVISKMRALTLEDSASIPNNTFLLDVDSSIPFSIEDISRSFQSINLSDVEPPPLLRQRSDFQFLLQAAA</sequence>
<comment type="caution">
    <text evidence="1">The sequence shown here is derived from an EMBL/GenBank/DDBJ whole genome shotgun (WGS) entry which is preliminary data.</text>
</comment>
<dbReference type="AlphaFoldDB" id="A0A2G2XRH5"/>
<protein>
    <recommendedName>
        <fullName evidence="3">Dilute domain-containing protein</fullName>
    </recommendedName>
</protein>
<accession>A0A2G2XRH5</accession>
<evidence type="ECO:0000313" key="2">
    <source>
        <dbReference type="Proteomes" id="UP000224567"/>
    </source>
</evidence>
<dbReference type="STRING" id="33114.A0A2G2XRH5"/>
<dbReference type="PANTHER" id="PTHR16027:SF6">
    <property type="entry name" value="DILUTE DOMAIN-CONTAINING PROTEIN"/>
    <property type="match status" value="1"/>
</dbReference>
<proteinExistence type="predicted"/>
<dbReference type="OrthoDB" id="6108017at2759"/>
<name>A0A2G2XRH5_CAPBA</name>